<dbReference type="InterPro" id="IPR005625">
    <property type="entry name" value="PepSY-ass_TM"/>
</dbReference>
<organism evidence="2 3">
    <name type="scientific">Gilvimarinus japonicus</name>
    <dbReference type="NCBI Taxonomy" id="1796469"/>
    <lineage>
        <taxon>Bacteria</taxon>
        <taxon>Pseudomonadati</taxon>
        <taxon>Pseudomonadota</taxon>
        <taxon>Gammaproteobacteria</taxon>
        <taxon>Cellvibrionales</taxon>
        <taxon>Cellvibrionaceae</taxon>
        <taxon>Gilvimarinus</taxon>
    </lineage>
</organism>
<feature type="transmembrane region" description="Helical" evidence="1">
    <location>
        <begin position="135"/>
        <end position="155"/>
    </location>
</feature>
<keyword evidence="3" id="KW-1185">Reference proteome</keyword>
<sequence>MKKPTLLALHRYIGLLAGVFFVITALTGVILIYKQSLLLAYYPALAAQDHATLPNDAAITTVLEQLGRAQDPAVRRVRMPTDDWPFYAVSYRDGAYHYLSATGEVLVRSEAQFDPIAFIFDLHAHWLGGHTGERISGYVHLAVLVLLITGIYAWWPRRWRKALHFAVKGSAIKIHYSWHRTLGALSALLLIVAVATGVMMVFYTEVRSVLVATLGGEPPSVERTVTGEGPWQSWPDLYAAIANTLPEGQLRSVSFPAEPNQAISARKRMPGEWHQHGRSFVYVNPYTAEAYAQSDARDAGLGLALMQKVYPLHSAAVGGPLYWVALSVGSGAVLILFVTGVYVWWWRRKHR</sequence>
<evidence type="ECO:0000313" key="3">
    <source>
        <dbReference type="Proteomes" id="UP001595548"/>
    </source>
</evidence>
<dbReference type="Pfam" id="PF03929">
    <property type="entry name" value="PepSY_TM"/>
    <property type="match status" value="1"/>
</dbReference>
<proteinExistence type="predicted"/>
<name>A0ABV7HZI8_9GAMM</name>
<evidence type="ECO:0000313" key="2">
    <source>
        <dbReference type="EMBL" id="MFC3156867.1"/>
    </source>
</evidence>
<reference evidence="3" key="1">
    <citation type="journal article" date="2019" name="Int. J. Syst. Evol. Microbiol.">
        <title>The Global Catalogue of Microorganisms (GCM) 10K type strain sequencing project: providing services to taxonomists for standard genome sequencing and annotation.</title>
        <authorList>
            <consortium name="The Broad Institute Genomics Platform"/>
            <consortium name="The Broad Institute Genome Sequencing Center for Infectious Disease"/>
            <person name="Wu L."/>
            <person name="Ma J."/>
        </authorList>
    </citation>
    <scope>NUCLEOTIDE SEQUENCE [LARGE SCALE GENOMIC DNA]</scope>
    <source>
        <strain evidence="3">KCTC 52141</strain>
    </source>
</reference>
<feature type="transmembrane region" description="Helical" evidence="1">
    <location>
        <begin position="12"/>
        <end position="33"/>
    </location>
</feature>
<dbReference type="EMBL" id="JBHRTL010000031">
    <property type="protein sequence ID" value="MFC3156867.1"/>
    <property type="molecule type" value="Genomic_DNA"/>
</dbReference>
<keyword evidence="1" id="KW-0812">Transmembrane</keyword>
<gene>
    <name evidence="2" type="ORF">ACFOEB_16775</name>
</gene>
<feature type="transmembrane region" description="Helical" evidence="1">
    <location>
        <begin position="182"/>
        <end position="203"/>
    </location>
</feature>
<protein>
    <submittedName>
        <fullName evidence="2">PepSY-associated TM helix domain-containing protein</fullName>
    </submittedName>
</protein>
<comment type="caution">
    <text evidence="2">The sequence shown here is derived from an EMBL/GenBank/DDBJ whole genome shotgun (WGS) entry which is preliminary data.</text>
</comment>
<dbReference type="PANTHER" id="PTHR34219">
    <property type="entry name" value="IRON-REGULATED INNER MEMBRANE PROTEIN-RELATED"/>
    <property type="match status" value="1"/>
</dbReference>
<evidence type="ECO:0000256" key="1">
    <source>
        <dbReference type="SAM" id="Phobius"/>
    </source>
</evidence>
<dbReference type="PANTHER" id="PTHR34219:SF3">
    <property type="entry name" value="BLL7967 PROTEIN"/>
    <property type="match status" value="1"/>
</dbReference>
<feature type="transmembrane region" description="Helical" evidence="1">
    <location>
        <begin position="321"/>
        <end position="345"/>
    </location>
</feature>
<keyword evidence="1" id="KW-0472">Membrane</keyword>
<keyword evidence="1" id="KW-1133">Transmembrane helix</keyword>
<dbReference type="Proteomes" id="UP001595548">
    <property type="component" value="Unassembled WGS sequence"/>
</dbReference>
<dbReference type="RefSeq" id="WP_339616010.1">
    <property type="nucleotide sequence ID" value="NZ_AP031500.1"/>
</dbReference>
<accession>A0ABV7HZI8</accession>